<keyword evidence="6" id="KW-0028">Amino-acid biosynthesis</keyword>
<feature type="non-terminal residue" evidence="14">
    <location>
        <position position="1"/>
    </location>
</feature>
<dbReference type="PROSITE" id="PS00470">
    <property type="entry name" value="IDH_IMDH"/>
    <property type="match status" value="1"/>
</dbReference>
<evidence type="ECO:0000256" key="7">
    <source>
        <dbReference type="ARBA" id="ARBA00022723"/>
    </source>
</evidence>
<keyword evidence="11" id="KW-0464">Manganese</keyword>
<keyword evidence="8" id="KW-0460">Magnesium</keyword>
<protein>
    <recommendedName>
        <fullName evidence="4">3-isopropylmalate dehydrogenase</fullName>
        <ecNumber evidence="4">1.1.1.85</ecNumber>
    </recommendedName>
</protein>
<evidence type="ECO:0000259" key="13">
    <source>
        <dbReference type="SMART" id="SM01329"/>
    </source>
</evidence>
<gene>
    <name evidence="14" type="ORF">METZ01_LOCUS127817</name>
</gene>
<reference evidence="14" key="1">
    <citation type="submission" date="2018-05" db="EMBL/GenBank/DDBJ databases">
        <authorList>
            <person name="Lanie J.A."/>
            <person name="Ng W.-L."/>
            <person name="Kazmierczak K.M."/>
            <person name="Andrzejewski T.M."/>
            <person name="Davidsen T.M."/>
            <person name="Wayne K.J."/>
            <person name="Tettelin H."/>
            <person name="Glass J.I."/>
            <person name="Rusch D."/>
            <person name="Podicherti R."/>
            <person name="Tsui H.-C.T."/>
            <person name="Winkler M.E."/>
        </authorList>
    </citation>
    <scope>NUCLEOTIDE SEQUENCE</scope>
</reference>
<dbReference type="EMBL" id="UINC01017953">
    <property type="protein sequence ID" value="SVA74963.1"/>
    <property type="molecule type" value="Genomic_DNA"/>
</dbReference>
<accession>A0A381YEJ4</accession>
<dbReference type="EC" id="1.1.1.85" evidence="4"/>
<dbReference type="PANTHER" id="PTHR42979">
    <property type="entry name" value="3-ISOPROPYLMALATE DEHYDROGENASE"/>
    <property type="match status" value="1"/>
</dbReference>
<evidence type="ECO:0000256" key="8">
    <source>
        <dbReference type="ARBA" id="ARBA00022842"/>
    </source>
</evidence>
<evidence type="ECO:0000313" key="14">
    <source>
        <dbReference type="EMBL" id="SVA74963.1"/>
    </source>
</evidence>
<keyword evidence="10" id="KW-0520">NAD</keyword>
<dbReference type="InterPro" id="IPR019818">
    <property type="entry name" value="IsoCit/isopropylmalate_DH_CS"/>
</dbReference>
<comment type="cofactor">
    <cofactor evidence="1">
        <name>Mn(2+)</name>
        <dbReference type="ChEBI" id="CHEBI:29035"/>
    </cofactor>
</comment>
<keyword evidence="5" id="KW-0432">Leucine biosynthesis</keyword>
<dbReference type="SMART" id="SM01329">
    <property type="entry name" value="Iso_dh"/>
    <property type="match status" value="1"/>
</dbReference>
<organism evidence="14">
    <name type="scientific">marine metagenome</name>
    <dbReference type="NCBI Taxonomy" id="408172"/>
    <lineage>
        <taxon>unclassified sequences</taxon>
        <taxon>metagenomes</taxon>
        <taxon>ecological metagenomes</taxon>
    </lineage>
</organism>
<dbReference type="AlphaFoldDB" id="A0A381YEJ4"/>
<dbReference type="InterPro" id="IPR004429">
    <property type="entry name" value="Isopropylmalate_DH"/>
</dbReference>
<dbReference type="InterPro" id="IPR024084">
    <property type="entry name" value="IsoPropMal-DH-like_dom"/>
</dbReference>
<comment type="cofactor">
    <cofactor evidence="2">
        <name>Mg(2+)</name>
        <dbReference type="ChEBI" id="CHEBI:18420"/>
    </cofactor>
</comment>
<name>A0A381YEJ4_9ZZZZ</name>
<evidence type="ECO:0000256" key="9">
    <source>
        <dbReference type="ARBA" id="ARBA00023002"/>
    </source>
</evidence>
<evidence type="ECO:0000256" key="2">
    <source>
        <dbReference type="ARBA" id="ARBA00001946"/>
    </source>
</evidence>
<evidence type="ECO:0000256" key="3">
    <source>
        <dbReference type="ARBA" id="ARBA00011738"/>
    </source>
</evidence>
<evidence type="ECO:0000256" key="1">
    <source>
        <dbReference type="ARBA" id="ARBA00001936"/>
    </source>
</evidence>
<dbReference type="FunFam" id="3.40.718.10:FF:000006">
    <property type="entry name" value="3-isopropylmalate dehydrogenase"/>
    <property type="match status" value="1"/>
</dbReference>
<dbReference type="GO" id="GO:0000287">
    <property type="term" value="F:magnesium ion binding"/>
    <property type="evidence" value="ECO:0007669"/>
    <property type="project" value="InterPro"/>
</dbReference>
<dbReference type="PANTHER" id="PTHR42979:SF1">
    <property type="entry name" value="3-ISOPROPYLMALATE DEHYDROGENASE"/>
    <property type="match status" value="1"/>
</dbReference>
<comment type="subunit">
    <text evidence="3">Homodimer.</text>
</comment>
<evidence type="ECO:0000256" key="5">
    <source>
        <dbReference type="ARBA" id="ARBA00022430"/>
    </source>
</evidence>
<feature type="domain" description="Isopropylmalate dehydrogenase-like" evidence="13">
    <location>
        <begin position="1"/>
        <end position="322"/>
    </location>
</feature>
<dbReference type="GO" id="GO:0005829">
    <property type="term" value="C:cytosol"/>
    <property type="evidence" value="ECO:0007669"/>
    <property type="project" value="TreeGrafter"/>
</dbReference>
<dbReference type="SUPFAM" id="SSF53659">
    <property type="entry name" value="Isocitrate/Isopropylmalate dehydrogenase-like"/>
    <property type="match status" value="1"/>
</dbReference>
<evidence type="ECO:0000256" key="12">
    <source>
        <dbReference type="ARBA" id="ARBA00023304"/>
    </source>
</evidence>
<keyword evidence="7" id="KW-0479">Metal-binding</keyword>
<dbReference type="Pfam" id="PF00180">
    <property type="entry name" value="Iso_dh"/>
    <property type="match status" value="1"/>
</dbReference>
<dbReference type="GO" id="GO:0051287">
    <property type="term" value="F:NAD binding"/>
    <property type="evidence" value="ECO:0007669"/>
    <property type="project" value="InterPro"/>
</dbReference>
<evidence type="ECO:0000256" key="6">
    <source>
        <dbReference type="ARBA" id="ARBA00022605"/>
    </source>
</evidence>
<evidence type="ECO:0000256" key="11">
    <source>
        <dbReference type="ARBA" id="ARBA00023211"/>
    </source>
</evidence>
<keyword evidence="12" id="KW-0100">Branched-chain amino acid biosynthesis</keyword>
<sequence>ITEDVLHGAAWNKYGTFCRPETITNAQQSDAVLVGAVGGPEWDHITIEGGPTEQDGLMKLRMELDVFAGLRPAKAWDCLISKTPYRPDLVQGANVMVMREMCGGSFFTTHRGIEDLTDGGQRAFDLNEYTSFEIERFARASFEVARLRKGKIVSVDKSNVVVAGALWREIVGRIGSDEYPDVKLQHFFADNAIYQLGLNPTAFDVIMADNLFGDLISDQAGIIAGSLGILPSACLPGIPKPGESIGPGIYEPVHGSAPDIAGRGIANPIGMILSVAMMLEFGIGHDQVAQKIHAAVALSFESGTLTPDLGGSATTKEVTDLVINNYRGL</sequence>
<evidence type="ECO:0000256" key="10">
    <source>
        <dbReference type="ARBA" id="ARBA00023027"/>
    </source>
</evidence>
<dbReference type="GO" id="GO:0003862">
    <property type="term" value="F:3-isopropylmalate dehydrogenase activity"/>
    <property type="evidence" value="ECO:0007669"/>
    <property type="project" value="UniProtKB-EC"/>
</dbReference>
<evidence type="ECO:0000256" key="4">
    <source>
        <dbReference type="ARBA" id="ARBA00013101"/>
    </source>
</evidence>
<proteinExistence type="predicted"/>
<keyword evidence="9" id="KW-0560">Oxidoreductase</keyword>
<dbReference type="Gene3D" id="3.40.718.10">
    <property type="entry name" value="Isopropylmalate Dehydrogenase"/>
    <property type="match status" value="1"/>
</dbReference>
<dbReference type="GO" id="GO:0009098">
    <property type="term" value="P:L-leucine biosynthetic process"/>
    <property type="evidence" value="ECO:0007669"/>
    <property type="project" value="UniProtKB-KW"/>
</dbReference>